<feature type="compositionally biased region" description="Polar residues" evidence="1">
    <location>
        <begin position="300"/>
        <end position="324"/>
    </location>
</feature>
<accession>A0A8E2JTW5</accession>
<dbReference type="InterPro" id="IPR055100">
    <property type="entry name" value="GNAT_LYC1-like"/>
</dbReference>
<feature type="region of interest" description="Disordered" evidence="1">
    <location>
        <begin position="297"/>
        <end position="324"/>
    </location>
</feature>
<feature type="domain" description="LYC1 C-terminal" evidence="2">
    <location>
        <begin position="168"/>
        <end position="407"/>
    </location>
</feature>
<reference evidence="3 4" key="1">
    <citation type="journal article" date="2016" name="Nat. Commun.">
        <title>Ectomycorrhizal ecology is imprinted in the genome of the dominant symbiotic fungus Cenococcum geophilum.</title>
        <authorList>
            <consortium name="DOE Joint Genome Institute"/>
            <person name="Peter M."/>
            <person name="Kohler A."/>
            <person name="Ohm R.A."/>
            <person name="Kuo A."/>
            <person name="Krutzmann J."/>
            <person name="Morin E."/>
            <person name="Arend M."/>
            <person name="Barry K.W."/>
            <person name="Binder M."/>
            <person name="Choi C."/>
            <person name="Clum A."/>
            <person name="Copeland A."/>
            <person name="Grisel N."/>
            <person name="Haridas S."/>
            <person name="Kipfer T."/>
            <person name="LaButti K."/>
            <person name="Lindquist E."/>
            <person name="Lipzen A."/>
            <person name="Maire R."/>
            <person name="Meier B."/>
            <person name="Mihaltcheva S."/>
            <person name="Molinier V."/>
            <person name="Murat C."/>
            <person name="Poggeler S."/>
            <person name="Quandt C.A."/>
            <person name="Sperisen C."/>
            <person name="Tritt A."/>
            <person name="Tisserant E."/>
            <person name="Crous P.W."/>
            <person name="Henrissat B."/>
            <person name="Nehls U."/>
            <person name="Egli S."/>
            <person name="Spatafora J.W."/>
            <person name="Grigoriev I.V."/>
            <person name="Martin F.M."/>
        </authorList>
    </citation>
    <scope>NUCLEOTIDE SEQUENCE [LARGE SCALE GENOMIC DNA]</scope>
    <source>
        <strain evidence="3 4">CBS 207.34</strain>
    </source>
</reference>
<gene>
    <name evidence="3" type="ORF">AOQ84DRAFT_292114</name>
</gene>
<dbReference type="Gene3D" id="3.40.630.30">
    <property type="match status" value="1"/>
</dbReference>
<dbReference type="InterPro" id="IPR053013">
    <property type="entry name" value="LAT"/>
</dbReference>
<evidence type="ECO:0000256" key="1">
    <source>
        <dbReference type="SAM" id="MobiDB-lite"/>
    </source>
</evidence>
<dbReference type="Proteomes" id="UP000250140">
    <property type="component" value="Unassembled WGS sequence"/>
</dbReference>
<protein>
    <recommendedName>
        <fullName evidence="2">LYC1 C-terminal domain-containing protein</fullName>
    </recommendedName>
</protein>
<dbReference type="OrthoDB" id="2020070at2759"/>
<dbReference type="PANTHER" id="PTHR34815:SF4">
    <property type="entry name" value="N-ACETYLTRANSFERASE DOMAIN-CONTAINING PROTEIN"/>
    <property type="match status" value="1"/>
</dbReference>
<dbReference type="SUPFAM" id="SSF55729">
    <property type="entry name" value="Acyl-CoA N-acyltransferases (Nat)"/>
    <property type="match status" value="1"/>
</dbReference>
<proteinExistence type="predicted"/>
<sequence>MASAPLDLPDSASPTLALSHPTEKEKIAQFKQNGVAWRGALSLESYLRREEILSSQNLTKEGGLTYWVLVDTAAQDRLVLSGCETYRKKALVARNGKVEETTAHGVGSVFCPPQLRRRGYAARMMQELDEVLRTWQSEGKECLFSVLFSDIGKKFYAAYGWEPFNSSHISVPAKTSTIVETKNLPTAQPLYEDDLEELCKTDEAMLRKSLEARPADSNVAVALIPDVDTIRWHHAREDYVGRELHGKAPIVKGAIVGSEKGKRVWCYWTRMWYNNNPKETKGNTLHVLRLVIEDEPHSSWEGSGTNHTNGSGRSHQQNGDEPSSYHESAITSLLLMAQREAQEWGMAELEAWNPTSEMVSAAQRLDPSAAVVDRDEESIASLKWHPLHTDPVAESIDWIGNEKYGWC</sequence>
<dbReference type="Pfam" id="PF22998">
    <property type="entry name" value="GNAT_LYC1-like"/>
    <property type="match status" value="1"/>
</dbReference>
<keyword evidence="4" id="KW-1185">Reference proteome</keyword>
<evidence type="ECO:0000259" key="2">
    <source>
        <dbReference type="Pfam" id="PF22998"/>
    </source>
</evidence>
<name>A0A8E2JTW5_9PEZI</name>
<dbReference type="PANTHER" id="PTHR34815">
    <property type="entry name" value="LYSINE ACETYLTRANSFERASE"/>
    <property type="match status" value="1"/>
</dbReference>
<dbReference type="InterPro" id="IPR016181">
    <property type="entry name" value="Acyl_CoA_acyltransferase"/>
</dbReference>
<organism evidence="3 4">
    <name type="scientific">Glonium stellatum</name>
    <dbReference type="NCBI Taxonomy" id="574774"/>
    <lineage>
        <taxon>Eukaryota</taxon>
        <taxon>Fungi</taxon>
        <taxon>Dikarya</taxon>
        <taxon>Ascomycota</taxon>
        <taxon>Pezizomycotina</taxon>
        <taxon>Dothideomycetes</taxon>
        <taxon>Pleosporomycetidae</taxon>
        <taxon>Gloniales</taxon>
        <taxon>Gloniaceae</taxon>
        <taxon>Glonium</taxon>
    </lineage>
</organism>
<dbReference type="EMBL" id="KV749544">
    <property type="protein sequence ID" value="OCL08974.1"/>
    <property type="molecule type" value="Genomic_DNA"/>
</dbReference>
<evidence type="ECO:0000313" key="4">
    <source>
        <dbReference type="Proteomes" id="UP000250140"/>
    </source>
</evidence>
<evidence type="ECO:0000313" key="3">
    <source>
        <dbReference type="EMBL" id="OCL08974.1"/>
    </source>
</evidence>
<dbReference type="AlphaFoldDB" id="A0A8E2JTW5"/>